<sequence>MALRQMSTSYCMAIDLLQNITIIDLVYLFIFTTLLSYSLSSIWVYLRPYEEIPPRASNPHSLTSSDKMETKLEASIDSLTAQLEVEYDKLKKLVSWDTSLETGAGLF</sequence>
<evidence type="ECO:0000313" key="2">
    <source>
        <dbReference type="EMBL" id="KAJ5357785.1"/>
    </source>
</evidence>
<evidence type="ECO:0000313" key="3">
    <source>
        <dbReference type="Proteomes" id="UP001148299"/>
    </source>
</evidence>
<organism evidence="2 3">
    <name type="scientific">Penicillium brevicompactum</name>
    <dbReference type="NCBI Taxonomy" id="5074"/>
    <lineage>
        <taxon>Eukaryota</taxon>
        <taxon>Fungi</taxon>
        <taxon>Dikarya</taxon>
        <taxon>Ascomycota</taxon>
        <taxon>Pezizomycotina</taxon>
        <taxon>Eurotiomycetes</taxon>
        <taxon>Eurotiomycetidae</taxon>
        <taxon>Eurotiales</taxon>
        <taxon>Aspergillaceae</taxon>
        <taxon>Penicillium</taxon>
    </lineage>
</organism>
<keyword evidence="3" id="KW-1185">Reference proteome</keyword>
<name>A0A9W9RCK5_PENBR</name>
<dbReference type="EMBL" id="JAPZBR010000003">
    <property type="protein sequence ID" value="KAJ5357785.1"/>
    <property type="molecule type" value="Genomic_DNA"/>
</dbReference>
<feature type="transmembrane region" description="Helical" evidence="1">
    <location>
        <begin position="25"/>
        <end position="46"/>
    </location>
</feature>
<accession>A0A9W9RCK5</accession>
<reference evidence="2" key="1">
    <citation type="submission" date="2022-12" db="EMBL/GenBank/DDBJ databases">
        <authorList>
            <person name="Petersen C."/>
        </authorList>
    </citation>
    <scope>NUCLEOTIDE SEQUENCE</scope>
    <source>
        <strain evidence="2">IBT 35675</strain>
    </source>
</reference>
<proteinExistence type="predicted"/>
<comment type="caution">
    <text evidence="2">The sequence shown here is derived from an EMBL/GenBank/DDBJ whole genome shotgun (WGS) entry which is preliminary data.</text>
</comment>
<evidence type="ECO:0000256" key="1">
    <source>
        <dbReference type="SAM" id="Phobius"/>
    </source>
</evidence>
<keyword evidence="1" id="KW-0812">Transmembrane</keyword>
<reference evidence="2" key="2">
    <citation type="journal article" date="2023" name="IMA Fungus">
        <title>Comparative genomic study of the Penicillium genus elucidates a diverse pangenome and 15 lateral gene transfer events.</title>
        <authorList>
            <person name="Petersen C."/>
            <person name="Sorensen T."/>
            <person name="Nielsen M.R."/>
            <person name="Sondergaard T.E."/>
            <person name="Sorensen J.L."/>
            <person name="Fitzpatrick D.A."/>
            <person name="Frisvad J.C."/>
            <person name="Nielsen K.L."/>
        </authorList>
    </citation>
    <scope>NUCLEOTIDE SEQUENCE</scope>
    <source>
        <strain evidence="2">IBT 35675</strain>
    </source>
</reference>
<keyword evidence="1" id="KW-0472">Membrane</keyword>
<dbReference type="AlphaFoldDB" id="A0A9W9RCK5"/>
<keyword evidence="1" id="KW-1133">Transmembrane helix</keyword>
<protein>
    <submittedName>
        <fullName evidence="2">Uncharacterized protein</fullName>
    </submittedName>
</protein>
<dbReference type="Proteomes" id="UP001148299">
    <property type="component" value="Unassembled WGS sequence"/>
</dbReference>
<gene>
    <name evidence="2" type="ORF">N7541_004943</name>
</gene>